<dbReference type="AlphaFoldDB" id="A0A7R9P9K5"/>
<protein>
    <submittedName>
        <fullName evidence="2">(California timema) hypothetical protein</fullName>
    </submittedName>
</protein>
<accession>A0A7R9P9K5</accession>
<sequence>MEVRYRPDRAAHPRFPQQPQQKGVPVLTRAIPRAQAYHRRRSIHSPALILLPVTRHVTLTNHLT</sequence>
<evidence type="ECO:0000256" key="1">
    <source>
        <dbReference type="SAM" id="MobiDB-lite"/>
    </source>
</evidence>
<organism evidence="2">
    <name type="scientific">Timema californicum</name>
    <name type="common">California timema</name>
    <name type="synonym">Walking stick</name>
    <dbReference type="NCBI Taxonomy" id="61474"/>
    <lineage>
        <taxon>Eukaryota</taxon>
        <taxon>Metazoa</taxon>
        <taxon>Ecdysozoa</taxon>
        <taxon>Arthropoda</taxon>
        <taxon>Hexapoda</taxon>
        <taxon>Insecta</taxon>
        <taxon>Pterygota</taxon>
        <taxon>Neoptera</taxon>
        <taxon>Polyneoptera</taxon>
        <taxon>Phasmatodea</taxon>
        <taxon>Timematodea</taxon>
        <taxon>Timematoidea</taxon>
        <taxon>Timematidae</taxon>
        <taxon>Timema</taxon>
    </lineage>
</organism>
<gene>
    <name evidence="2" type="ORF">TCMB3V08_LOCUS7323</name>
</gene>
<dbReference type="EMBL" id="OE182573">
    <property type="protein sequence ID" value="CAD7574717.1"/>
    <property type="molecule type" value="Genomic_DNA"/>
</dbReference>
<proteinExistence type="predicted"/>
<name>A0A7R9P9K5_TIMCA</name>
<feature type="compositionally biased region" description="Basic and acidic residues" evidence="1">
    <location>
        <begin position="1"/>
        <end position="11"/>
    </location>
</feature>
<feature type="region of interest" description="Disordered" evidence="1">
    <location>
        <begin position="1"/>
        <end position="24"/>
    </location>
</feature>
<reference evidence="2" key="1">
    <citation type="submission" date="2020-11" db="EMBL/GenBank/DDBJ databases">
        <authorList>
            <person name="Tran Van P."/>
        </authorList>
    </citation>
    <scope>NUCLEOTIDE SEQUENCE</scope>
</reference>
<evidence type="ECO:0000313" key="2">
    <source>
        <dbReference type="EMBL" id="CAD7574717.1"/>
    </source>
</evidence>